<dbReference type="AlphaFoldDB" id="A0A7J0HAM1"/>
<feature type="compositionally biased region" description="Low complexity" evidence="1">
    <location>
        <begin position="67"/>
        <end position="82"/>
    </location>
</feature>
<feature type="region of interest" description="Disordered" evidence="1">
    <location>
        <begin position="28"/>
        <end position="82"/>
    </location>
</feature>
<keyword evidence="3" id="KW-1185">Reference proteome</keyword>
<reference evidence="2 3" key="1">
    <citation type="submission" date="2019-07" db="EMBL/GenBank/DDBJ databases">
        <title>De Novo Assembly of kiwifruit Actinidia rufa.</title>
        <authorList>
            <person name="Sugita-Konishi S."/>
            <person name="Sato K."/>
            <person name="Mori E."/>
            <person name="Abe Y."/>
            <person name="Kisaki G."/>
            <person name="Hamano K."/>
            <person name="Suezawa K."/>
            <person name="Otani M."/>
            <person name="Fukuda T."/>
            <person name="Manabe T."/>
            <person name="Gomi K."/>
            <person name="Tabuchi M."/>
            <person name="Akimitsu K."/>
            <person name="Kataoka I."/>
        </authorList>
    </citation>
    <scope>NUCLEOTIDE SEQUENCE [LARGE SCALE GENOMIC DNA]</scope>
    <source>
        <strain evidence="3">cv. Fuchu</strain>
    </source>
</reference>
<feature type="compositionally biased region" description="Polar residues" evidence="1">
    <location>
        <begin position="34"/>
        <end position="43"/>
    </location>
</feature>
<protein>
    <submittedName>
        <fullName evidence="2">Calcium-binding EF-hand family protein</fullName>
    </submittedName>
</protein>
<dbReference type="Proteomes" id="UP000585474">
    <property type="component" value="Unassembled WGS sequence"/>
</dbReference>
<accession>A0A7J0HAM1</accession>
<evidence type="ECO:0000256" key="1">
    <source>
        <dbReference type="SAM" id="MobiDB-lite"/>
    </source>
</evidence>
<dbReference type="EMBL" id="BJWL01000028">
    <property type="protein sequence ID" value="GFZ20153.1"/>
    <property type="molecule type" value="Genomic_DNA"/>
</dbReference>
<evidence type="ECO:0000313" key="2">
    <source>
        <dbReference type="EMBL" id="GFZ20153.1"/>
    </source>
</evidence>
<proteinExistence type="predicted"/>
<gene>
    <name evidence="2" type="ORF">Acr_28g0008580</name>
</gene>
<name>A0A7J0HAM1_9ERIC</name>
<sequence length="116" mass="12605">MLSLLFHHLTDISSFFPLRCSEVLSPACEATRPRASTSPAGSRSQRDPNPRPCPPSASGARPRRQGTLLPCPTTLPTTATTPAITVCNGVQRPLYAVTYLNGHYGRNLNLSVKYRV</sequence>
<organism evidence="2 3">
    <name type="scientific">Actinidia rufa</name>
    <dbReference type="NCBI Taxonomy" id="165716"/>
    <lineage>
        <taxon>Eukaryota</taxon>
        <taxon>Viridiplantae</taxon>
        <taxon>Streptophyta</taxon>
        <taxon>Embryophyta</taxon>
        <taxon>Tracheophyta</taxon>
        <taxon>Spermatophyta</taxon>
        <taxon>Magnoliopsida</taxon>
        <taxon>eudicotyledons</taxon>
        <taxon>Gunneridae</taxon>
        <taxon>Pentapetalae</taxon>
        <taxon>asterids</taxon>
        <taxon>Ericales</taxon>
        <taxon>Actinidiaceae</taxon>
        <taxon>Actinidia</taxon>
    </lineage>
</organism>
<comment type="caution">
    <text evidence="2">The sequence shown here is derived from an EMBL/GenBank/DDBJ whole genome shotgun (WGS) entry which is preliminary data.</text>
</comment>
<evidence type="ECO:0000313" key="3">
    <source>
        <dbReference type="Proteomes" id="UP000585474"/>
    </source>
</evidence>